<dbReference type="AlphaFoldDB" id="A0A9W6L8Z1"/>
<sequence>MTAALLPAPTAPDVPEMPDHMSVTVAVTGGLDGVQRVVTLLRGRGYPVRGLTADLADDDTGALGVRLPLTAEEAELLVARLHRLPAVLHATVG</sequence>
<name>A0A9W6L8Z1_9PSEU</name>
<protein>
    <submittedName>
        <fullName evidence="1">Uncharacterized protein</fullName>
    </submittedName>
</protein>
<evidence type="ECO:0000313" key="2">
    <source>
        <dbReference type="Proteomes" id="UP001143463"/>
    </source>
</evidence>
<keyword evidence="2" id="KW-1185">Reference proteome</keyword>
<dbReference type="RefSeq" id="WP_037048965.1">
    <property type="nucleotide sequence ID" value="NZ_BAAAUZ010000003.1"/>
</dbReference>
<dbReference type="EMBL" id="BSFQ01000042">
    <property type="protein sequence ID" value="GLL15138.1"/>
    <property type="molecule type" value="Genomic_DNA"/>
</dbReference>
<comment type="caution">
    <text evidence="1">The sequence shown here is derived from an EMBL/GenBank/DDBJ whole genome shotgun (WGS) entry which is preliminary data.</text>
</comment>
<reference evidence="1" key="1">
    <citation type="journal article" date="2014" name="Int. J. Syst. Evol. Microbiol.">
        <title>Complete genome sequence of Corynebacterium casei LMG S-19264T (=DSM 44701T), isolated from a smear-ripened cheese.</title>
        <authorList>
            <consortium name="US DOE Joint Genome Institute (JGI-PGF)"/>
            <person name="Walter F."/>
            <person name="Albersmeier A."/>
            <person name="Kalinowski J."/>
            <person name="Ruckert C."/>
        </authorList>
    </citation>
    <scope>NUCLEOTIDE SEQUENCE</scope>
    <source>
        <strain evidence="1">VKM Ac-1069</strain>
    </source>
</reference>
<organism evidence="1 2">
    <name type="scientific">Pseudonocardia halophobica</name>
    <dbReference type="NCBI Taxonomy" id="29401"/>
    <lineage>
        <taxon>Bacteria</taxon>
        <taxon>Bacillati</taxon>
        <taxon>Actinomycetota</taxon>
        <taxon>Actinomycetes</taxon>
        <taxon>Pseudonocardiales</taxon>
        <taxon>Pseudonocardiaceae</taxon>
        <taxon>Pseudonocardia</taxon>
    </lineage>
</organism>
<gene>
    <name evidence="1" type="ORF">GCM10017577_62870</name>
</gene>
<dbReference type="Proteomes" id="UP001143463">
    <property type="component" value="Unassembled WGS sequence"/>
</dbReference>
<accession>A0A9W6L8Z1</accession>
<reference evidence="1" key="2">
    <citation type="submission" date="2023-01" db="EMBL/GenBank/DDBJ databases">
        <authorList>
            <person name="Sun Q."/>
            <person name="Evtushenko L."/>
        </authorList>
    </citation>
    <scope>NUCLEOTIDE SEQUENCE</scope>
    <source>
        <strain evidence="1">VKM Ac-1069</strain>
    </source>
</reference>
<evidence type="ECO:0000313" key="1">
    <source>
        <dbReference type="EMBL" id="GLL15138.1"/>
    </source>
</evidence>
<proteinExistence type="predicted"/>